<dbReference type="RefSeq" id="WP_345884391.1">
    <property type="nucleotide sequence ID" value="NZ_JBDFRB010000005.1"/>
</dbReference>
<protein>
    <recommendedName>
        <fullName evidence="4">Sugar ABC transporter ATPase</fullName>
    </recommendedName>
</protein>
<sequence length="89" mass="8905">MTDEVPEADAVEQSIPAGPGGPDEPVAGTPLEASEADVLEQRTSALPGGGGPLSEAGAEANEADLLEQAEGLPGDDEDYPPAGTAEYED</sequence>
<evidence type="ECO:0000313" key="3">
    <source>
        <dbReference type="Proteomes" id="UP001422074"/>
    </source>
</evidence>
<dbReference type="EMBL" id="JBDFRB010000005">
    <property type="protein sequence ID" value="MEN2744397.1"/>
    <property type="molecule type" value="Genomic_DNA"/>
</dbReference>
<feature type="region of interest" description="Disordered" evidence="1">
    <location>
        <begin position="1"/>
        <end position="89"/>
    </location>
</feature>
<accession>A0ABU9WYX4</accession>
<evidence type="ECO:0000256" key="1">
    <source>
        <dbReference type="SAM" id="MobiDB-lite"/>
    </source>
</evidence>
<reference evidence="2 3" key="1">
    <citation type="submission" date="2024-05" db="EMBL/GenBank/DDBJ databases">
        <title>Sinomonas sp. nov., isolated from a waste landfill.</title>
        <authorList>
            <person name="Zhao Y."/>
        </authorList>
    </citation>
    <scope>NUCLEOTIDE SEQUENCE [LARGE SCALE GENOMIC DNA]</scope>
    <source>
        <strain evidence="2 3">CCTCC AB2014300</strain>
    </source>
</reference>
<evidence type="ECO:0008006" key="4">
    <source>
        <dbReference type="Google" id="ProtNLM"/>
    </source>
</evidence>
<gene>
    <name evidence="2" type="ORF">ABCQ75_07570</name>
</gene>
<comment type="caution">
    <text evidence="2">The sequence shown here is derived from an EMBL/GenBank/DDBJ whole genome shotgun (WGS) entry which is preliminary data.</text>
</comment>
<feature type="compositionally biased region" description="Acidic residues" evidence="1">
    <location>
        <begin position="61"/>
        <end position="79"/>
    </location>
</feature>
<dbReference type="Proteomes" id="UP001422074">
    <property type="component" value="Unassembled WGS sequence"/>
</dbReference>
<feature type="compositionally biased region" description="Acidic residues" evidence="1">
    <location>
        <begin position="1"/>
        <end position="10"/>
    </location>
</feature>
<proteinExistence type="predicted"/>
<evidence type="ECO:0000313" key="2">
    <source>
        <dbReference type="EMBL" id="MEN2744397.1"/>
    </source>
</evidence>
<name>A0ABU9WYX4_9MICC</name>
<keyword evidence="3" id="KW-1185">Reference proteome</keyword>
<organism evidence="2 3">
    <name type="scientific">Sinomonas halotolerans</name>
    <dbReference type="NCBI Taxonomy" id="1644133"/>
    <lineage>
        <taxon>Bacteria</taxon>
        <taxon>Bacillati</taxon>
        <taxon>Actinomycetota</taxon>
        <taxon>Actinomycetes</taxon>
        <taxon>Micrococcales</taxon>
        <taxon>Micrococcaceae</taxon>
        <taxon>Sinomonas</taxon>
    </lineage>
</organism>